<sequence length="331" mass="36862">MSSKALATAFRKAKTRKGKRILESREAQVHEPAKRLLLMKGNKTSDLVLQFLADMHDLHKPNSVYLSSRRQNDLHPFDDPSSIEYLCQKNECGLFCFGSSSKKRPFRIVVGRTFDKSILDMVEFAVTDFTPMKGYKVVPPALGGKPLVIFQGAAFESSPMMRNLQSLLGDFLRGPKPSQLLLQGIEHVIIVSAPERAMDGGASSVFGDMAAGSSETLSGQKLVLSQHRVSFKKSGTKLPRVELEEMGPSLTITVDRHRMADSDRMKAALMLPRELKPKKEKNVTTNVLGEKRGRVHLGVQQFEKIYTPHSKFVSGAEKRQKTRHGKDQAEA</sequence>
<dbReference type="PANTHER" id="PTHR12728:SF0">
    <property type="entry name" value="RIBOSOME PRODUCTION FACTOR 2 HOMOLOG"/>
    <property type="match status" value="1"/>
</dbReference>
<accession>A0A0G4HKL3</accession>
<evidence type="ECO:0000313" key="7">
    <source>
        <dbReference type="EMBL" id="CEM44706.1"/>
    </source>
</evidence>
<dbReference type="GO" id="GO:0005730">
    <property type="term" value="C:nucleolus"/>
    <property type="evidence" value="ECO:0007669"/>
    <property type="project" value="UniProtKB-SubCell"/>
</dbReference>
<feature type="region of interest" description="Disordered" evidence="5">
    <location>
        <begin position="310"/>
        <end position="331"/>
    </location>
</feature>
<evidence type="ECO:0000256" key="3">
    <source>
        <dbReference type="ARBA" id="ARBA00023242"/>
    </source>
</evidence>
<protein>
    <recommendedName>
        <fullName evidence="4">Ribosome production factor 2 homolog</fullName>
    </recommendedName>
    <alternativeName>
        <fullName evidence="4">Ribosome biogenesis protein RPF2 homolog</fullName>
    </alternativeName>
</protein>
<evidence type="ECO:0000259" key="6">
    <source>
        <dbReference type="PROSITE" id="PS50833"/>
    </source>
</evidence>
<dbReference type="PROSITE" id="PS50833">
    <property type="entry name" value="BRIX"/>
    <property type="match status" value="1"/>
</dbReference>
<name>A0A0G4HKL3_9ALVE</name>
<evidence type="ECO:0000256" key="4">
    <source>
        <dbReference type="RuleBase" id="RU367086"/>
    </source>
</evidence>
<dbReference type="SMART" id="SM00879">
    <property type="entry name" value="Brix"/>
    <property type="match status" value="1"/>
</dbReference>
<dbReference type="PANTHER" id="PTHR12728">
    <property type="entry name" value="BRIX DOMAIN CONTAINING PROTEIN"/>
    <property type="match status" value="1"/>
</dbReference>
<dbReference type="GO" id="GO:0019843">
    <property type="term" value="F:rRNA binding"/>
    <property type="evidence" value="ECO:0007669"/>
    <property type="project" value="UniProtKB-UniRule"/>
</dbReference>
<dbReference type="VEuPathDB" id="CryptoDB:Cvel_28533"/>
<keyword evidence="3 4" id="KW-0539">Nucleus</keyword>
<evidence type="ECO:0000256" key="5">
    <source>
        <dbReference type="SAM" id="MobiDB-lite"/>
    </source>
</evidence>
<dbReference type="GO" id="GO:0000463">
    <property type="term" value="P:maturation of LSU-rRNA from tricistronic rRNA transcript (SSU-rRNA, 5.8S rRNA, LSU-rRNA)"/>
    <property type="evidence" value="ECO:0007669"/>
    <property type="project" value="TreeGrafter"/>
</dbReference>
<dbReference type="GO" id="GO:0000027">
    <property type="term" value="P:ribosomal large subunit assembly"/>
    <property type="evidence" value="ECO:0007669"/>
    <property type="project" value="InterPro"/>
</dbReference>
<dbReference type="Pfam" id="PF04427">
    <property type="entry name" value="Brix"/>
    <property type="match status" value="1"/>
</dbReference>
<organism evidence="7">
    <name type="scientific">Chromera velia CCMP2878</name>
    <dbReference type="NCBI Taxonomy" id="1169474"/>
    <lineage>
        <taxon>Eukaryota</taxon>
        <taxon>Sar</taxon>
        <taxon>Alveolata</taxon>
        <taxon>Colpodellida</taxon>
        <taxon>Chromeraceae</taxon>
        <taxon>Chromera</taxon>
    </lineage>
</organism>
<dbReference type="AlphaFoldDB" id="A0A0G4HKL3"/>
<dbReference type="PhylomeDB" id="A0A0G4HKL3"/>
<comment type="subcellular location">
    <subcellularLocation>
        <location evidence="1 4">Nucleus</location>
        <location evidence="1 4">Nucleolus</location>
    </subcellularLocation>
</comment>
<comment type="similarity">
    <text evidence="2 4">Belongs to the RPF2 family.</text>
</comment>
<gene>
    <name evidence="7" type="ORF">Cvel_28533</name>
</gene>
<dbReference type="InterPro" id="IPR007109">
    <property type="entry name" value="Brix"/>
</dbReference>
<evidence type="ECO:0000256" key="1">
    <source>
        <dbReference type="ARBA" id="ARBA00004604"/>
    </source>
</evidence>
<reference evidence="7" key="1">
    <citation type="submission" date="2014-11" db="EMBL/GenBank/DDBJ databases">
        <authorList>
            <person name="Otto D Thomas"/>
            <person name="Naeem Raeece"/>
        </authorList>
    </citation>
    <scope>NUCLEOTIDE SEQUENCE</scope>
</reference>
<evidence type="ECO:0000256" key="2">
    <source>
        <dbReference type="ARBA" id="ARBA00010782"/>
    </source>
</evidence>
<dbReference type="InterPro" id="IPR039770">
    <property type="entry name" value="Rpf2"/>
</dbReference>
<dbReference type="EMBL" id="CDMZ01002995">
    <property type="protein sequence ID" value="CEM44706.1"/>
    <property type="molecule type" value="Genomic_DNA"/>
</dbReference>
<feature type="domain" description="Brix" evidence="6">
    <location>
        <begin position="34"/>
        <end position="263"/>
    </location>
</feature>
<proteinExistence type="inferred from homology"/>